<organism evidence="1 2">
    <name type="scientific">Psilocybe cyanescens</name>
    <dbReference type="NCBI Taxonomy" id="93625"/>
    <lineage>
        <taxon>Eukaryota</taxon>
        <taxon>Fungi</taxon>
        <taxon>Dikarya</taxon>
        <taxon>Basidiomycota</taxon>
        <taxon>Agaricomycotina</taxon>
        <taxon>Agaricomycetes</taxon>
        <taxon>Agaricomycetidae</taxon>
        <taxon>Agaricales</taxon>
        <taxon>Agaricineae</taxon>
        <taxon>Strophariaceae</taxon>
        <taxon>Psilocybe</taxon>
    </lineage>
</organism>
<comment type="caution">
    <text evidence="1">The sequence shown here is derived from an EMBL/GenBank/DDBJ whole genome shotgun (WGS) entry which is preliminary data.</text>
</comment>
<dbReference type="InParanoid" id="A0A409XU25"/>
<dbReference type="EMBL" id="NHYD01000415">
    <property type="protein sequence ID" value="PPQ94230.1"/>
    <property type="molecule type" value="Genomic_DNA"/>
</dbReference>
<reference evidence="1 2" key="1">
    <citation type="journal article" date="2018" name="Evol. Lett.">
        <title>Horizontal gene cluster transfer increased hallucinogenic mushroom diversity.</title>
        <authorList>
            <person name="Reynolds H.T."/>
            <person name="Vijayakumar V."/>
            <person name="Gluck-Thaler E."/>
            <person name="Korotkin H.B."/>
            <person name="Matheny P.B."/>
            <person name="Slot J.C."/>
        </authorList>
    </citation>
    <scope>NUCLEOTIDE SEQUENCE [LARGE SCALE GENOMIC DNA]</scope>
    <source>
        <strain evidence="1 2">2631</strain>
    </source>
</reference>
<keyword evidence="2" id="KW-1185">Reference proteome</keyword>
<dbReference type="SUPFAM" id="SSF48264">
    <property type="entry name" value="Cytochrome P450"/>
    <property type="match status" value="1"/>
</dbReference>
<protein>
    <recommendedName>
        <fullName evidence="3">Cytochrome P450</fullName>
    </recommendedName>
</protein>
<dbReference type="Proteomes" id="UP000283269">
    <property type="component" value="Unassembled WGS sequence"/>
</dbReference>
<evidence type="ECO:0000313" key="2">
    <source>
        <dbReference type="Proteomes" id="UP000283269"/>
    </source>
</evidence>
<dbReference type="GO" id="GO:0016705">
    <property type="term" value="F:oxidoreductase activity, acting on paired donors, with incorporation or reduction of molecular oxygen"/>
    <property type="evidence" value="ECO:0007669"/>
    <property type="project" value="InterPro"/>
</dbReference>
<evidence type="ECO:0000313" key="1">
    <source>
        <dbReference type="EMBL" id="PPQ94230.1"/>
    </source>
</evidence>
<dbReference type="GO" id="GO:0004497">
    <property type="term" value="F:monooxygenase activity"/>
    <property type="evidence" value="ECO:0007669"/>
    <property type="project" value="InterPro"/>
</dbReference>
<proteinExistence type="predicted"/>
<accession>A0A409XU25</accession>
<gene>
    <name evidence="1" type="ORF">CVT25_006656</name>
</gene>
<name>A0A409XU25_PSICY</name>
<dbReference type="OrthoDB" id="2789670at2759"/>
<evidence type="ECO:0008006" key="3">
    <source>
        <dbReference type="Google" id="ProtNLM"/>
    </source>
</evidence>
<sequence>MAFKPERFINPDGSLNDENRVIAFGFGRACAGQHVASATVSLSLDSMYVEAKGACKLWLTIASILAKNAETKLVVLSRLMTNIKNLALLGPRNRTGWLTSLLTFPSLKKPFECSILPRSPEARRLIEELDG</sequence>
<dbReference type="GO" id="GO:0005506">
    <property type="term" value="F:iron ion binding"/>
    <property type="evidence" value="ECO:0007669"/>
    <property type="project" value="InterPro"/>
</dbReference>
<dbReference type="STRING" id="93625.A0A409XU25"/>
<dbReference type="GO" id="GO:0020037">
    <property type="term" value="F:heme binding"/>
    <property type="evidence" value="ECO:0007669"/>
    <property type="project" value="InterPro"/>
</dbReference>
<dbReference type="InterPro" id="IPR036396">
    <property type="entry name" value="Cyt_P450_sf"/>
</dbReference>
<dbReference type="AlphaFoldDB" id="A0A409XU25"/>
<dbReference type="Gene3D" id="1.10.630.10">
    <property type="entry name" value="Cytochrome P450"/>
    <property type="match status" value="1"/>
</dbReference>